<dbReference type="SUPFAM" id="SSF55166">
    <property type="entry name" value="Hedgehog/DD-peptidase"/>
    <property type="match status" value="1"/>
</dbReference>
<name>A0A927GU04_9BACL</name>
<accession>A0A927GU04</accession>
<evidence type="ECO:0000313" key="12">
    <source>
        <dbReference type="Proteomes" id="UP000621560"/>
    </source>
</evidence>
<keyword evidence="3 9" id="KW-0479">Metal-binding</keyword>
<evidence type="ECO:0000256" key="2">
    <source>
        <dbReference type="ARBA" id="ARBA00022670"/>
    </source>
</evidence>
<dbReference type="GO" id="GO:0160237">
    <property type="term" value="F:D-Ala-D-Ala dipeptidase activity"/>
    <property type="evidence" value="ECO:0007669"/>
    <property type="project" value="UniProtKB-EC"/>
</dbReference>
<dbReference type="PANTHER" id="PTHR43126">
    <property type="entry name" value="D-ALANYL-D-ALANINE DIPEPTIDASE"/>
    <property type="match status" value="1"/>
</dbReference>
<sequence length="314" mass="34123">MIALALVGCTTGETNGPEGATGGDEAAPSNAQPAIERPAYEQSGDNAASAPLAAGQGQSAEGDGETDEGADGRGAADRAGADAPRDPLPPDDTNHTIGEERALAPNRSKKYELPEGFVYLDEVLEGAQYDIRYYGDNNFVGTRIDGYLAPLAIMQEEAAGALQTVQQALQEEGYVLKIFDAYRPQKAVDHFKRWSQDATDTKMKDDYYPELDKRRLFELGFIASRSGHSRGSTVDLTLADAATGEEVDMGGPFDFFGPVSSHGTELIGEEQAAARAVLKSAMVLGGFRAYDKEWWHYTYENEPQPRRYYDFDVQ</sequence>
<evidence type="ECO:0000256" key="3">
    <source>
        <dbReference type="ARBA" id="ARBA00022723"/>
    </source>
</evidence>
<protein>
    <recommendedName>
        <fullName evidence="9">D-alanyl-D-alanine dipeptidase</fullName>
        <shortName evidence="9">D-Ala-D-Ala dipeptidase</shortName>
        <ecNumber evidence="9">3.4.13.22</ecNumber>
    </recommendedName>
</protein>
<keyword evidence="8" id="KW-0961">Cell wall biogenesis/degradation</keyword>
<keyword evidence="12" id="KW-1185">Reference proteome</keyword>
<dbReference type="EC" id="3.4.13.22" evidence="9"/>
<evidence type="ECO:0000256" key="9">
    <source>
        <dbReference type="HAMAP-Rule" id="MF_01924"/>
    </source>
</evidence>
<feature type="binding site" evidence="9">
    <location>
        <position position="296"/>
    </location>
    <ligand>
        <name>Zn(2+)</name>
        <dbReference type="ChEBI" id="CHEBI:29105"/>
        <note>catalytic</note>
    </ligand>
</feature>
<dbReference type="Gene3D" id="3.30.1380.10">
    <property type="match status" value="1"/>
</dbReference>
<feature type="region of interest" description="Disordered" evidence="10">
    <location>
        <begin position="6"/>
        <end position="107"/>
    </location>
</feature>
<evidence type="ECO:0000256" key="1">
    <source>
        <dbReference type="ARBA" id="ARBA00001362"/>
    </source>
</evidence>
<dbReference type="GO" id="GO:0071555">
    <property type="term" value="P:cell wall organization"/>
    <property type="evidence" value="ECO:0007669"/>
    <property type="project" value="UniProtKB-KW"/>
</dbReference>
<evidence type="ECO:0000256" key="7">
    <source>
        <dbReference type="ARBA" id="ARBA00023049"/>
    </source>
</evidence>
<dbReference type="GO" id="GO:0006508">
    <property type="term" value="P:proteolysis"/>
    <property type="evidence" value="ECO:0007669"/>
    <property type="project" value="UniProtKB-KW"/>
</dbReference>
<dbReference type="InterPro" id="IPR009045">
    <property type="entry name" value="Zn_M74/Hedgehog-like"/>
</dbReference>
<dbReference type="GO" id="GO:0008237">
    <property type="term" value="F:metallopeptidase activity"/>
    <property type="evidence" value="ECO:0007669"/>
    <property type="project" value="UniProtKB-KW"/>
</dbReference>
<dbReference type="Pfam" id="PF01427">
    <property type="entry name" value="Peptidase_M15"/>
    <property type="match status" value="1"/>
</dbReference>
<evidence type="ECO:0000256" key="6">
    <source>
        <dbReference type="ARBA" id="ARBA00022997"/>
    </source>
</evidence>
<keyword evidence="7 9" id="KW-0482">Metalloprotease</keyword>
<keyword evidence="5 9" id="KW-0862">Zinc</keyword>
<feature type="binding site" evidence="9">
    <location>
        <position position="228"/>
    </location>
    <ligand>
        <name>Zn(2+)</name>
        <dbReference type="ChEBI" id="CHEBI:29105"/>
        <note>catalytic</note>
    </ligand>
</feature>
<feature type="compositionally biased region" description="Basic and acidic residues" evidence="10">
    <location>
        <begin position="92"/>
        <end position="102"/>
    </location>
</feature>
<evidence type="ECO:0000256" key="5">
    <source>
        <dbReference type="ARBA" id="ARBA00022833"/>
    </source>
</evidence>
<dbReference type="InterPro" id="IPR000755">
    <property type="entry name" value="A_A_dipeptidase"/>
</dbReference>
<proteinExistence type="inferred from homology"/>
<keyword evidence="2 9" id="KW-0645">Protease</keyword>
<feature type="site" description="Transition state stabilizer" evidence="9">
    <location>
        <position position="183"/>
    </location>
</feature>
<feature type="active site" description="Proton donor/acceptor" evidence="9">
    <location>
        <position position="293"/>
    </location>
</feature>
<dbReference type="GO" id="GO:0008270">
    <property type="term" value="F:zinc ion binding"/>
    <property type="evidence" value="ECO:0007669"/>
    <property type="project" value="UniProtKB-UniRule"/>
</dbReference>
<comment type="caution">
    <text evidence="11">The sequence shown here is derived from an EMBL/GenBank/DDBJ whole genome shotgun (WGS) entry which is preliminary data.</text>
</comment>
<feature type="binding site" evidence="9">
    <location>
        <position position="235"/>
    </location>
    <ligand>
        <name>Zn(2+)</name>
        <dbReference type="ChEBI" id="CHEBI:29105"/>
        <note>catalytic</note>
    </ligand>
</feature>
<comment type="catalytic activity">
    <reaction evidence="1 9">
        <text>D-alanyl-D-alanine + H2O = 2 D-alanine</text>
        <dbReference type="Rhea" id="RHEA:20661"/>
        <dbReference type="ChEBI" id="CHEBI:15377"/>
        <dbReference type="ChEBI" id="CHEBI:57416"/>
        <dbReference type="ChEBI" id="CHEBI:57822"/>
        <dbReference type="EC" id="3.4.13.22"/>
    </reaction>
</comment>
<comment type="cofactor">
    <cofactor evidence="9">
        <name>Zn(2+)</name>
        <dbReference type="ChEBI" id="CHEBI:29105"/>
    </cofactor>
    <text evidence="9">Binds 1 zinc ion per subunit.</text>
</comment>
<comment type="similarity">
    <text evidence="9">Belongs to the peptidase M15D family.</text>
</comment>
<feature type="compositionally biased region" description="Basic and acidic residues" evidence="10">
    <location>
        <begin position="70"/>
        <end position="85"/>
    </location>
</feature>
<gene>
    <name evidence="11" type="ORF">IDH44_21845</name>
</gene>
<organism evidence="11 12">
    <name type="scientific">Paenibacillus sabuli</name>
    <dbReference type="NCBI Taxonomy" id="2772509"/>
    <lineage>
        <taxon>Bacteria</taxon>
        <taxon>Bacillati</taxon>
        <taxon>Bacillota</taxon>
        <taxon>Bacilli</taxon>
        <taxon>Bacillales</taxon>
        <taxon>Paenibacillaceae</taxon>
        <taxon>Paenibacillus</taxon>
    </lineage>
</organism>
<dbReference type="PANTHER" id="PTHR43126:SF1">
    <property type="entry name" value="D-ALANYL-D-ALANINE DIPEPTIDASE"/>
    <property type="match status" value="1"/>
</dbReference>
<evidence type="ECO:0000256" key="8">
    <source>
        <dbReference type="ARBA" id="ARBA00023316"/>
    </source>
</evidence>
<comment type="function">
    <text evidence="9">Catalyzes hydrolysis of the D-alanyl-D-alanine dipeptide.</text>
</comment>
<evidence type="ECO:0000256" key="4">
    <source>
        <dbReference type="ARBA" id="ARBA00022801"/>
    </source>
</evidence>
<keyword evidence="4 9" id="KW-0378">Hydrolase</keyword>
<evidence type="ECO:0000313" key="11">
    <source>
        <dbReference type="EMBL" id="MBD2847846.1"/>
    </source>
</evidence>
<dbReference type="Proteomes" id="UP000621560">
    <property type="component" value="Unassembled WGS sequence"/>
</dbReference>
<reference evidence="11" key="1">
    <citation type="submission" date="2020-09" db="EMBL/GenBank/DDBJ databases">
        <title>A novel bacterium of genus Paenibacillus, isolated from South China Sea.</title>
        <authorList>
            <person name="Huang H."/>
            <person name="Mo K."/>
            <person name="Hu Y."/>
        </authorList>
    </citation>
    <scope>NUCLEOTIDE SEQUENCE</scope>
    <source>
        <strain evidence="11">IB182496</strain>
    </source>
</reference>
<dbReference type="CDD" id="cd14817">
    <property type="entry name" value="D-Ala-D-Ala_dipeptidase_VanX"/>
    <property type="match status" value="1"/>
</dbReference>
<dbReference type="EMBL" id="JACXIZ010000046">
    <property type="protein sequence ID" value="MBD2847846.1"/>
    <property type="molecule type" value="Genomic_DNA"/>
</dbReference>
<keyword evidence="6 9" id="KW-0224">Dipeptidase</keyword>
<evidence type="ECO:0000256" key="10">
    <source>
        <dbReference type="SAM" id="MobiDB-lite"/>
    </source>
</evidence>
<dbReference type="AlphaFoldDB" id="A0A927GU04"/>
<dbReference type="HAMAP" id="MF_01924">
    <property type="entry name" value="A_A_dipeptidase"/>
    <property type="match status" value="1"/>
</dbReference>